<proteinExistence type="predicted"/>
<dbReference type="InterPro" id="IPR036291">
    <property type="entry name" value="NAD(P)-bd_dom_sf"/>
</dbReference>
<dbReference type="Proteomes" id="UP001296104">
    <property type="component" value="Unassembled WGS sequence"/>
</dbReference>
<dbReference type="Gene3D" id="3.40.50.720">
    <property type="entry name" value="NAD(P)-binding Rossmann-like Domain"/>
    <property type="match status" value="1"/>
</dbReference>
<comment type="caution">
    <text evidence="1">The sequence shown here is derived from an EMBL/GenBank/DDBJ whole genome shotgun (WGS) entry which is preliminary data.</text>
</comment>
<organism evidence="1 2">
    <name type="scientific">Lecanosticta acicola</name>
    <dbReference type="NCBI Taxonomy" id="111012"/>
    <lineage>
        <taxon>Eukaryota</taxon>
        <taxon>Fungi</taxon>
        <taxon>Dikarya</taxon>
        <taxon>Ascomycota</taxon>
        <taxon>Pezizomycotina</taxon>
        <taxon>Dothideomycetes</taxon>
        <taxon>Dothideomycetidae</taxon>
        <taxon>Mycosphaerellales</taxon>
        <taxon>Mycosphaerellaceae</taxon>
        <taxon>Lecanosticta</taxon>
    </lineage>
</organism>
<dbReference type="AlphaFoldDB" id="A0AAI8YSI0"/>
<dbReference type="GO" id="GO:0006666">
    <property type="term" value="P:3-keto-sphinganine metabolic process"/>
    <property type="evidence" value="ECO:0007669"/>
    <property type="project" value="TreeGrafter"/>
</dbReference>
<dbReference type="PANTHER" id="PTHR43550:SF3">
    <property type="entry name" value="3-KETODIHYDROSPHINGOSINE REDUCTASE"/>
    <property type="match status" value="1"/>
</dbReference>
<dbReference type="EMBL" id="CAVMBE010000004">
    <property type="protein sequence ID" value="CAK3821282.1"/>
    <property type="molecule type" value="Genomic_DNA"/>
</dbReference>
<sequence>MKSQLDLHGKTAFITGGSGGLGSAIAESLALRGAHITLFSRRQGPLDQARAHLSSRCPDPEQEINAFAVDLGDAVQVDHAFRSQSRIPDLLYCTAGGNHAENGFFADIPAGALEGCMRNNYFSSAFAAKAALDIWLEDDKRGTRGREEEKKVRKIIFISSAAAFVCLPGSVAYSPDFVSPGFLAEQKTKTALTKRIQGLDAPPSELVSRFPTSEKVASLIIAAVDRGDFTICEDSPAASALFTAMTGPSPKRGWGIADGLLSIVVNWFVWPFLRWKWEGMVKDDAKTAGRGESSVT</sequence>
<evidence type="ECO:0000313" key="2">
    <source>
        <dbReference type="Proteomes" id="UP001296104"/>
    </source>
</evidence>
<evidence type="ECO:0000313" key="1">
    <source>
        <dbReference type="EMBL" id="CAK3821282.1"/>
    </source>
</evidence>
<dbReference type="Pfam" id="PF00106">
    <property type="entry name" value="adh_short"/>
    <property type="match status" value="1"/>
</dbReference>
<dbReference type="PANTHER" id="PTHR43550">
    <property type="entry name" value="3-KETODIHYDROSPHINGOSINE REDUCTASE"/>
    <property type="match status" value="1"/>
</dbReference>
<accession>A0AAI8YSI0</accession>
<dbReference type="GO" id="GO:0005789">
    <property type="term" value="C:endoplasmic reticulum membrane"/>
    <property type="evidence" value="ECO:0007669"/>
    <property type="project" value="TreeGrafter"/>
</dbReference>
<protein>
    <submittedName>
        <fullName evidence="1">Short chain dehydrogenase reductase</fullName>
    </submittedName>
</protein>
<keyword evidence="2" id="KW-1185">Reference proteome</keyword>
<dbReference type="InterPro" id="IPR002347">
    <property type="entry name" value="SDR_fam"/>
</dbReference>
<dbReference type="PRINTS" id="PR00081">
    <property type="entry name" value="GDHRDH"/>
</dbReference>
<dbReference type="GO" id="GO:0030148">
    <property type="term" value="P:sphingolipid biosynthetic process"/>
    <property type="evidence" value="ECO:0007669"/>
    <property type="project" value="TreeGrafter"/>
</dbReference>
<gene>
    <name evidence="1" type="ORF">LECACI_7A001182</name>
</gene>
<dbReference type="GO" id="GO:0047560">
    <property type="term" value="F:3-dehydrosphinganine reductase activity"/>
    <property type="evidence" value="ECO:0007669"/>
    <property type="project" value="TreeGrafter"/>
</dbReference>
<name>A0AAI8YSI0_9PEZI</name>
<reference evidence="1" key="1">
    <citation type="submission" date="2023-11" db="EMBL/GenBank/DDBJ databases">
        <authorList>
            <person name="Alioto T."/>
            <person name="Alioto T."/>
            <person name="Gomez Garrido J."/>
        </authorList>
    </citation>
    <scope>NUCLEOTIDE SEQUENCE</scope>
</reference>
<dbReference type="SUPFAM" id="SSF51735">
    <property type="entry name" value="NAD(P)-binding Rossmann-fold domains"/>
    <property type="match status" value="1"/>
</dbReference>